<dbReference type="EMBL" id="BK059105">
    <property type="protein sequence ID" value="DAE30743.1"/>
    <property type="molecule type" value="Genomic_DNA"/>
</dbReference>
<name>A0A8S5RH89_9VIRU</name>
<proteinExistence type="predicted"/>
<organism evidence="1">
    <name type="scientific">virus sp. ctML55</name>
    <dbReference type="NCBI Taxonomy" id="2827627"/>
    <lineage>
        <taxon>Viruses</taxon>
    </lineage>
</organism>
<sequence>MPCFSYFKDVLINSLNISLRELISSLKALFSCSCLCFSIISGFNCYRISSHPLIIL</sequence>
<protein>
    <submittedName>
        <fullName evidence="1">Uncharacterized protein</fullName>
    </submittedName>
</protein>
<reference evidence="1" key="1">
    <citation type="journal article" date="2021" name="Proc. Natl. Acad. Sci. U.S.A.">
        <title>A Catalog of Tens of Thousands of Viruses from Human Metagenomes Reveals Hidden Associations with Chronic Diseases.</title>
        <authorList>
            <person name="Tisza M.J."/>
            <person name="Buck C.B."/>
        </authorList>
    </citation>
    <scope>NUCLEOTIDE SEQUENCE</scope>
    <source>
        <strain evidence="1">CtML55</strain>
    </source>
</reference>
<evidence type="ECO:0000313" key="1">
    <source>
        <dbReference type="EMBL" id="DAE30743.1"/>
    </source>
</evidence>
<accession>A0A8S5RH89</accession>